<evidence type="ECO:0000313" key="2">
    <source>
        <dbReference type="Proteomes" id="UP001597178"/>
    </source>
</evidence>
<dbReference type="RefSeq" id="WP_382401501.1">
    <property type="nucleotide sequence ID" value="NZ_JBHTNH010000028.1"/>
</dbReference>
<reference evidence="2" key="1">
    <citation type="journal article" date="2019" name="Int. J. Syst. Evol. Microbiol.">
        <title>The Global Catalogue of Microorganisms (GCM) 10K type strain sequencing project: providing services to taxonomists for standard genome sequencing and annotation.</title>
        <authorList>
            <consortium name="The Broad Institute Genomics Platform"/>
            <consortium name="The Broad Institute Genome Sequencing Center for Infectious Disease"/>
            <person name="Wu L."/>
            <person name="Ma J."/>
        </authorList>
    </citation>
    <scope>NUCLEOTIDE SEQUENCE [LARGE SCALE GENOMIC DNA]</scope>
    <source>
        <strain evidence="2">CCUG 54822</strain>
    </source>
</reference>
<gene>
    <name evidence="1" type="ORF">ACFQ4A_13635</name>
</gene>
<keyword evidence="2" id="KW-1185">Reference proteome</keyword>
<dbReference type="EMBL" id="JBHTNH010000028">
    <property type="protein sequence ID" value="MFD1362696.1"/>
    <property type="molecule type" value="Genomic_DNA"/>
</dbReference>
<dbReference type="Proteomes" id="UP001597178">
    <property type="component" value="Unassembled WGS sequence"/>
</dbReference>
<sequence>MTDTERKTIAEWIKASTRYSQEYLDKMSDEELESMYEEKVLRGGLL</sequence>
<organism evidence="1 2">
    <name type="scientific">Lentibacillus salinarum</name>
    <dbReference type="NCBI Taxonomy" id="446820"/>
    <lineage>
        <taxon>Bacteria</taxon>
        <taxon>Bacillati</taxon>
        <taxon>Bacillota</taxon>
        <taxon>Bacilli</taxon>
        <taxon>Bacillales</taxon>
        <taxon>Bacillaceae</taxon>
        <taxon>Lentibacillus</taxon>
    </lineage>
</organism>
<dbReference type="NCBIfam" id="NF033562">
    <property type="entry name" value="BH0509_fam"/>
    <property type="match status" value="1"/>
</dbReference>
<dbReference type="InterPro" id="IPR049615">
    <property type="entry name" value="BH0509-like"/>
</dbReference>
<name>A0ABW3ZWE9_9BACI</name>
<proteinExistence type="predicted"/>
<accession>A0ABW3ZWE9</accession>
<evidence type="ECO:0000313" key="1">
    <source>
        <dbReference type="EMBL" id="MFD1362696.1"/>
    </source>
</evidence>
<protein>
    <submittedName>
        <fullName evidence="1">BH0509 family protein</fullName>
    </submittedName>
</protein>
<comment type="caution">
    <text evidence="1">The sequence shown here is derived from an EMBL/GenBank/DDBJ whole genome shotgun (WGS) entry which is preliminary data.</text>
</comment>